<evidence type="ECO:0000313" key="2">
    <source>
        <dbReference type="EMBL" id="PNY28732.1"/>
    </source>
</evidence>
<evidence type="ECO:0000256" key="1">
    <source>
        <dbReference type="SAM" id="Phobius"/>
    </source>
</evidence>
<keyword evidence="1" id="KW-0812">Transmembrane</keyword>
<evidence type="ECO:0000313" key="3">
    <source>
        <dbReference type="Proteomes" id="UP000236621"/>
    </source>
</evidence>
<keyword evidence="1" id="KW-0472">Membrane</keyword>
<comment type="caution">
    <text evidence="2">The sequence shown here is derived from an EMBL/GenBank/DDBJ whole genome shotgun (WGS) entry which is preliminary data.</text>
</comment>
<keyword evidence="3" id="KW-1185">Reference proteome</keyword>
<organism evidence="2 3">
    <name type="scientific">Tolypocladium capitatum</name>
    <dbReference type="NCBI Taxonomy" id="45235"/>
    <lineage>
        <taxon>Eukaryota</taxon>
        <taxon>Fungi</taxon>
        <taxon>Dikarya</taxon>
        <taxon>Ascomycota</taxon>
        <taxon>Pezizomycotina</taxon>
        <taxon>Sordariomycetes</taxon>
        <taxon>Hypocreomycetidae</taxon>
        <taxon>Hypocreales</taxon>
        <taxon>Ophiocordycipitaceae</taxon>
        <taxon>Tolypocladium</taxon>
    </lineage>
</organism>
<dbReference type="EMBL" id="NRSZ01000218">
    <property type="protein sequence ID" value="PNY28732.1"/>
    <property type="molecule type" value="Genomic_DNA"/>
</dbReference>
<proteinExistence type="predicted"/>
<reference evidence="2 3" key="1">
    <citation type="submission" date="2017-08" db="EMBL/GenBank/DDBJ databases">
        <title>Harnessing the power of phylogenomics to disentangle the directionality and signatures of interkingdom host jumping in the parasitic fungal genus Tolypocladium.</title>
        <authorList>
            <person name="Quandt C.A."/>
            <person name="Patterson W."/>
            <person name="Spatafora J.W."/>
        </authorList>
    </citation>
    <scope>NUCLEOTIDE SEQUENCE [LARGE SCALE GENOMIC DNA]</scope>
    <source>
        <strain evidence="2 3">CBS 113982</strain>
    </source>
</reference>
<dbReference type="AlphaFoldDB" id="A0A2K3QMH3"/>
<keyword evidence="1" id="KW-1133">Transmembrane helix</keyword>
<name>A0A2K3QMH3_9HYPO</name>
<sequence>MPSVFPSPVLFLGRRAVERAVELAGTRHKRREVLWSATAARLGPLDDAELLAHVARLVEALHDGVEQADEVDVIGLLEHLLLVCLLVGRDDEIKAAHERQDLSQYGQRRNRVVRVHAVGVGISAVDVRRRQALQIGGEKLNTGVEHLDGVGLGRERGEHLLLLSREDGVVLVLRLLLYFVALALDESSLPLPIRLYRPGWPLLLGRSGRCVAATSRDVVHTDHLRLVRLDRVGDLPKLELQRGLAIVHPLVLAVLVALRIIHLVVALVYRERKLAADRMMQSFLRVESQQDRRLVPSFEHLTVDGQDGGRRTGGWEEGVPADQITACYVRRSERVALEGMLYGDFASVLLAQQSANNGALLLPQSVSRDVVGYGEEHEGVEDRLELGALLARDEGVGARGIHDARMRPVEGFGKLAELSVLAYIAQKNSRRNRGREEALVVEGCRAEATEYLPAPLELMTNLHFHILHTSYKPTVSVDLMQLTYLLMELRRCHMSPLMMDFQ</sequence>
<feature type="transmembrane region" description="Helical" evidence="1">
    <location>
        <begin position="246"/>
        <end position="269"/>
    </location>
</feature>
<accession>A0A2K3QMH3</accession>
<protein>
    <submittedName>
        <fullName evidence="2">Vacuolar protein sorting-associated protein vps17</fullName>
    </submittedName>
</protein>
<gene>
    <name evidence="2" type="ORF">TCAP_01337</name>
</gene>
<dbReference type="Proteomes" id="UP000236621">
    <property type="component" value="Unassembled WGS sequence"/>
</dbReference>